<accession>A0ABQ6HVD6</accession>
<keyword evidence="3" id="KW-1185">Reference proteome</keyword>
<evidence type="ECO:0000256" key="1">
    <source>
        <dbReference type="SAM" id="SignalP"/>
    </source>
</evidence>
<evidence type="ECO:0000313" key="2">
    <source>
        <dbReference type="EMBL" id="GMA21484.1"/>
    </source>
</evidence>
<evidence type="ECO:0008006" key="4">
    <source>
        <dbReference type="Google" id="ProtNLM"/>
    </source>
</evidence>
<dbReference type="Proteomes" id="UP001157109">
    <property type="component" value="Unassembled WGS sequence"/>
</dbReference>
<evidence type="ECO:0000313" key="3">
    <source>
        <dbReference type="Proteomes" id="UP001157109"/>
    </source>
</evidence>
<keyword evidence="1" id="KW-0732">Signal</keyword>
<name>A0ABQ6HVD6_9MICO</name>
<gene>
    <name evidence="2" type="ORF">GCM10025862_35050</name>
</gene>
<protein>
    <recommendedName>
        <fullName evidence="4">Ig-like domain-containing protein</fullName>
    </recommendedName>
</protein>
<dbReference type="EMBL" id="BSUJ01000001">
    <property type="protein sequence ID" value="GMA21484.1"/>
    <property type="molecule type" value="Genomic_DNA"/>
</dbReference>
<proteinExistence type="predicted"/>
<reference evidence="3" key="1">
    <citation type="journal article" date="2019" name="Int. J. Syst. Evol. Microbiol.">
        <title>The Global Catalogue of Microorganisms (GCM) 10K type strain sequencing project: providing services to taxonomists for standard genome sequencing and annotation.</title>
        <authorList>
            <consortium name="The Broad Institute Genomics Platform"/>
            <consortium name="The Broad Institute Genome Sequencing Center for Infectious Disease"/>
            <person name="Wu L."/>
            <person name="Ma J."/>
        </authorList>
    </citation>
    <scope>NUCLEOTIDE SEQUENCE [LARGE SCALE GENOMIC DNA]</scope>
    <source>
        <strain evidence="3">NBRC 105830</strain>
    </source>
</reference>
<organism evidence="2 3">
    <name type="scientific">Arsenicicoccus piscis</name>
    <dbReference type="NCBI Taxonomy" id="673954"/>
    <lineage>
        <taxon>Bacteria</taxon>
        <taxon>Bacillati</taxon>
        <taxon>Actinomycetota</taxon>
        <taxon>Actinomycetes</taxon>
        <taxon>Micrococcales</taxon>
        <taxon>Intrasporangiaceae</taxon>
        <taxon>Arsenicicoccus</taxon>
    </lineage>
</organism>
<comment type="caution">
    <text evidence="2">The sequence shown here is derived from an EMBL/GenBank/DDBJ whole genome shotgun (WGS) entry which is preliminary data.</text>
</comment>
<feature type="chain" id="PRO_5045748787" description="Ig-like domain-containing protein" evidence="1">
    <location>
        <begin position="29"/>
        <end position="109"/>
    </location>
</feature>
<sequence length="109" mass="11374">MKRRLISSAAALAAALAVPVITAPAASADGKASIYNCSSRTMTSDQRSLSVVCNPAGTIYRFEVQCSWYSAGQGGSYWVSSPWTKDGSRATASCGSAYVTGVGATVYYR</sequence>
<feature type="signal peptide" evidence="1">
    <location>
        <begin position="1"/>
        <end position="28"/>
    </location>
</feature>
<dbReference type="RefSeq" id="WP_241443421.1">
    <property type="nucleotide sequence ID" value="NZ_BSUJ01000001.1"/>
</dbReference>